<accession>A0AAV5GAP7</accession>
<keyword evidence="4" id="KW-1185">Reference proteome</keyword>
<comment type="caution">
    <text evidence="3">The sequence shown here is derived from an EMBL/GenBank/DDBJ whole genome shotgun (WGS) entry which is preliminary data.</text>
</comment>
<proteinExistence type="inferred from homology"/>
<comment type="similarity">
    <text evidence="1">Belongs to the thioredoxin family.</text>
</comment>
<dbReference type="PANTHER" id="PTHR12452">
    <property type="entry name" value="42-9-9 PROTEIN-RELATED"/>
    <property type="match status" value="1"/>
</dbReference>
<dbReference type="PANTHER" id="PTHR12452:SF0">
    <property type="entry name" value="THIOREDOXIN DOMAIN-CONTAINING PROTEIN 17"/>
    <property type="match status" value="1"/>
</dbReference>
<dbReference type="Pfam" id="PF06110">
    <property type="entry name" value="TXD17-like_Trx"/>
    <property type="match status" value="1"/>
</dbReference>
<dbReference type="EMBL" id="BQKY01000001">
    <property type="protein sequence ID" value="GJN87393.1"/>
    <property type="molecule type" value="Genomic_DNA"/>
</dbReference>
<evidence type="ECO:0000259" key="2">
    <source>
        <dbReference type="Pfam" id="PF06110"/>
    </source>
</evidence>
<dbReference type="InterPro" id="IPR010357">
    <property type="entry name" value="TXNDC17_dom"/>
</dbReference>
<dbReference type="InterPro" id="IPR036249">
    <property type="entry name" value="Thioredoxin-like_sf"/>
</dbReference>
<name>A0AAV5GAP7_9BASI</name>
<evidence type="ECO:0000313" key="3">
    <source>
        <dbReference type="EMBL" id="GJN87393.1"/>
    </source>
</evidence>
<evidence type="ECO:0000256" key="1">
    <source>
        <dbReference type="ARBA" id="ARBA00008987"/>
    </source>
</evidence>
<protein>
    <recommendedName>
        <fullName evidence="2">Thioredoxin domain-containing protein</fullName>
    </recommendedName>
</protein>
<gene>
    <name evidence="3" type="ORF">Rhopal_000342-T1</name>
</gene>
<evidence type="ECO:0000313" key="4">
    <source>
        <dbReference type="Proteomes" id="UP001342314"/>
    </source>
</evidence>
<organism evidence="3 4">
    <name type="scientific">Rhodotorula paludigena</name>
    <dbReference type="NCBI Taxonomy" id="86838"/>
    <lineage>
        <taxon>Eukaryota</taxon>
        <taxon>Fungi</taxon>
        <taxon>Dikarya</taxon>
        <taxon>Basidiomycota</taxon>
        <taxon>Pucciniomycotina</taxon>
        <taxon>Microbotryomycetes</taxon>
        <taxon>Sporidiobolales</taxon>
        <taxon>Sporidiobolaceae</taxon>
        <taxon>Rhodotorula</taxon>
    </lineage>
</organism>
<dbReference type="GO" id="GO:0005829">
    <property type="term" value="C:cytosol"/>
    <property type="evidence" value="ECO:0007669"/>
    <property type="project" value="TreeGrafter"/>
</dbReference>
<dbReference type="InterPro" id="IPR045108">
    <property type="entry name" value="TXNDC17-like"/>
</dbReference>
<reference evidence="3 4" key="1">
    <citation type="submission" date="2021-12" db="EMBL/GenBank/DDBJ databases">
        <title>High titer production of polyol ester of fatty acids by Rhodotorula paludigena BS15 towards product separation-free biomass refinery.</title>
        <authorList>
            <person name="Mano J."/>
            <person name="Ono H."/>
            <person name="Tanaka T."/>
            <person name="Naito K."/>
            <person name="Sushida H."/>
            <person name="Ike M."/>
            <person name="Tokuyasu K."/>
            <person name="Kitaoka M."/>
        </authorList>
    </citation>
    <scope>NUCLEOTIDE SEQUENCE [LARGE SCALE GENOMIC DNA]</scope>
    <source>
        <strain evidence="3 4">BS15</strain>
    </source>
</reference>
<sequence length="129" mass="14325">MPLLFPSDPQDPQALLDRAKSASGPHFLVFFSSLDESTGKPWCPDCSDVQASVDEIVPQDKSTLVFVGSREEWRDPNNKFRQPPFKVDRIPTIIRVEGGEANVASSLDSAPRLIESDLRDPSKLKQFVA</sequence>
<dbReference type="Gene3D" id="3.40.30.10">
    <property type="entry name" value="Glutaredoxin"/>
    <property type="match status" value="1"/>
</dbReference>
<feature type="domain" description="Thioredoxin" evidence="2">
    <location>
        <begin position="19"/>
        <end position="100"/>
    </location>
</feature>
<dbReference type="Proteomes" id="UP001342314">
    <property type="component" value="Unassembled WGS sequence"/>
</dbReference>
<dbReference type="AlphaFoldDB" id="A0AAV5GAP7"/>
<dbReference type="SUPFAM" id="SSF52833">
    <property type="entry name" value="Thioredoxin-like"/>
    <property type="match status" value="1"/>
</dbReference>
<dbReference type="GO" id="GO:0047134">
    <property type="term" value="F:protein-disulfide reductase [NAD(P)H] activity"/>
    <property type="evidence" value="ECO:0007669"/>
    <property type="project" value="InterPro"/>
</dbReference>